<dbReference type="AlphaFoldDB" id="A0A3S2UYB2"/>
<dbReference type="EMBL" id="SACM01000001">
    <property type="protein sequence ID" value="RVT88081.1"/>
    <property type="molecule type" value="Genomic_DNA"/>
</dbReference>
<feature type="signal peptide" evidence="1">
    <location>
        <begin position="1"/>
        <end position="25"/>
    </location>
</feature>
<evidence type="ECO:0000256" key="1">
    <source>
        <dbReference type="SAM" id="SignalP"/>
    </source>
</evidence>
<feature type="chain" id="PRO_5018677322" evidence="1">
    <location>
        <begin position="26"/>
        <end position="456"/>
    </location>
</feature>
<dbReference type="OrthoDB" id="36722at2"/>
<comment type="caution">
    <text evidence="2">The sequence shown here is derived from an EMBL/GenBank/DDBJ whole genome shotgun (WGS) entry which is preliminary data.</text>
</comment>
<keyword evidence="1" id="KW-0732">Signal</keyword>
<keyword evidence="3" id="KW-1185">Reference proteome</keyword>
<accession>A0A3S2UYB2</accession>
<proteinExistence type="predicted"/>
<evidence type="ECO:0000313" key="3">
    <source>
        <dbReference type="Proteomes" id="UP000288587"/>
    </source>
</evidence>
<reference evidence="2 3" key="1">
    <citation type="submission" date="2019-01" db="EMBL/GenBank/DDBJ databases">
        <authorList>
            <person name="Chen W.-M."/>
        </authorList>
    </citation>
    <scope>NUCLEOTIDE SEQUENCE [LARGE SCALE GENOMIC DNA]</scope>
    <source>
        <strain evidence="2 3">CCP-18</strain>
    </source>
</reference>
<dbReference type="GO" id="GO:0016788">
    <property type="term" value="F:hydrolase activity, acting on ester bonds"/>
    <property type="evidence" value="ECO:0007669"/>
    <property type="project" value="InterPro"/>
</dbReference>
<evidence type="ECO:0000313" key="2">
    <source>
        <dbReference type="EMBL" id="RVT88081.1"/>
    </source>
</evidence>
<dbReference type="Proteomes" id="UP000288587">
    <property type="component" value="Unassembled WGS sequence"/>
</dbReference>
<dbReference type="Gene3D" id="1.10.575.10">
    <property type="entry name" value="P1 Nuclease"/>
    <property type="match status" value="1"/>
</dbReference>
<organism evidence="2 3">
    <name type="scientific">Inhella crocodyli</name>
    <dbReference type="NCBI Taxonomy" id="2499851"/>
    <lineage>
        <taxon>Bacteria</taxon>
        <taxon>Pseudomonadati</taxon>
        <taxon>Pseudomonadota</taxon>
        <taxon>Betaproteobacteria</taxon>
        <taxon>Burkholderiales</taxon>
        <taxon>Sphaerotilaceae</taxon>
        <taxon>Inhella</taxon>
    </lineage>
</organism>
<dbReference type="SUPFAM" id="SSF48537">
    <property type="entry name" value="Phospholipase C/P1 nuclease"/>
    <property type="match status" value="1"/>
</dbReference>
<dbReference type="InterPro" id="IPR008947">
    <property type="entry name" value="PLipase_C/P1_nuclease_dom_sf"/>
</dbReference>
<name>A0A3S2UYB2_9BURK</name>
<gene>
    <name evidence="2" type="ORF">EOD73_03490</name>
</gene>
<sequence>MRAWQRALMGVLLSGAAGLASFAHAWGNHALLSYRALEAWPEVASAPAVPAEPLDAFLRAQGPAIAALTDAQEAWARAHIRAYTPRPEGLRWAWRPEADEAERRSAFARALRLSPQAAFALFVQVDPRHPERTADGPPLAPEAVASVAPSKGATQRFVAVAPGQPVPVLAVLASASDEPDYGYDIDLFDDNAGGGGLGFGVQPFGNPAIRISSQAPFHMGFFHQGAVFNTLAPAFARSFAQLRVHQYTTLAALAFRTGHAYWGWRFTGLALHYVQDLTQPYHASAAPGERLPGMLWANVLDKLGWPDRKAGLVVLQSNRHFVLENFQTRRLLAAAQAGEDTANERALRDVTRDGSYPAWHDQYLREVVAAEAHAAGPATDAAIVVGAPARYVLDPAFDFGAQEGQIDLDADMRRQLQAQREAMQEAVARLLAHLGAHTRNTVRGVRALADSAPRAQ</sequence>
<protein>
    <submittedName>
        <fullName evidence="2">Phospholipase</fullName>
    </submittedName>
</protein>